<evidence type="ECO:0000259" key="5">
    <source>
        <dbReference type="Pfam" id="PF00149"/>
    </source>
</evidence>
<proteinExistence type="inferred from homology"/>
<evidence type="ECO:0000256" key="4">
    <source>
        <dbReference type="ARBA" id="ARBA00025742"/>
    </source>
</evidence>
<keyword evidence="7" id="KW-1185">Reference proteome</keyword>
<keyword evidence="2" id="KW-0378">Hydrolase</keyword>
<feature type="domain" description="Calcineurin-like phosphoesterase" evidence="5">
    <location>
        <begin position="6"/>
        <end position="218"/>
    </location>
</feature>
<protein>
    <submittedName>
        <fullName evidence="6">Metallophosphoesterase</fullName>
    </submittedName>
</protein>
<sequence length="304" mass="31845">MNRTYRILHFSDPHLVADGGLHHGQVDTAAALRLAFDAAADVDHVDIVVGSGDLSDDGSIESYENVRSIVEPWAFSRGACVVYAMGNHDDRDKFSRVLGNGHPARHTRDGGSAAVDPGQISDGMPIDGVSQVGGLRVITLDTSVPGAGYGEISPGQLGWLARQLAVPAADGTLLVLHHPPVQPMTALHQALKLRNPAELAQVLSGSDVRLVLAGHYHHQLNDSLAGIPVVVTPGIANRTDVTVAAGHERAVRGTAMTLVDLPPGALPRTVVIDCPAPDDGAEVYHYGTEDVARILSAAVPDSGQ</sequence>
<dbReference type="Gene3D" id="3.60.21.10">
    <property type="match status" value="1"/>
</dbReference>
<evidence type="ECO:0000256" key="3">
    <source>
        <dbReference type="ARBA" id="ARBA00023004"/>
    </source>
</evidence>
<dbReference type="Pfam" id="PF00149">
    <property type="entry name" value="Metallophos"/>
    <property type="match status" value="1"/>
</dbReference>
<dbReference type="InterPro" id="IPR050884">
    <property type="entry name" value="CNP_phosphodiesterase-III"/>
</dbReference>
<keyword evidence="1" id="KW-0479">Metal-binding</keyword>
<evidence type="ECO:0000256" key="1">
    <source>
        <dbReference type="ARBA" id="ARBA00022723"/>
    </source>
</evidence>
<dbReference type="PANTHER" id="PTHR42988:SF2">
    <property type="entry name" value="CYCLIC NUCLEOTIDE PHOSPHODIESTERASE CBUA0032-RELATED"/>
    <property type="match status" value="1"/>
</dbReference>
<evidence type="ECO:0000313" key="6">
    <source>
        <dbReference type="EMBL" id="WGW13404.1"/>
    </source>
</evidence>
<organism evidence="6 7">
    <name type="scientific">Saxibacter everestensis</name>
    <dbReference type="NCBI Taxonomy" id="2909229"/>
    <lineage>
        <taxon>Bacteria</taxon>
        <taxon>Bacillati</taxon>
        <taxon>Actinomycetota</taxon>
        <taxon>Actinomycetes</taxon>
        <taxon>Micrococcales</taxon>
        <taxon>Brevibacteriaceae</taxon>
        <taxon>Saxibacter</taxon>
    </lineage>
</organism>
<evidence type="ECO:0000313" key="7">
    <source>
        <dbReference type="Proteomes" id="UP001209083"/>
    </source>
</evidence>
<dbReference type="InterPro" id="IPR004843">
    <property type="entry name" value="Calcineurin-like_PHP"/>
</dbReference>
<keyword evidence="3" id="KW-0408">Iron</keyword>
<gene>
    <name evidence="6" type="ORF">LWF01_06480</name>
</gene>
<dbReference type="SUPFAM" id="SSF56300">
    <property type="entry name" value="Metallo-dependent phosphatases"/>
    <property type="match status" value="1"/>
</dbReference>
<dbReference type="EMBL" id="CP090958">
    <property type="protein sequence ID" value="WGW13404.1"/>
    <property type="molecule type" value="Genomic_DNA"/>
</dbReference>
<dbReference type="InterPro" id="IPR029052">
    <property type="entry name" value="Metallo-depent_PP-like"/>
</dbReference>
<accession>A0ABY8QYS3</accession>
<dbReference type="RefSeq" id="WP_349640224.1">
    <property type="nucleotide sequence ID" value="NZ_CP090958.1"/>
</dbReference>
<dbReference type="Proteomes" id="UP001209083">
    <property type="component" value="Chromosome"/>
</dbReference>
<name>A0ABY8QYS3_9MICO</name>
<evidence type="ECO:0000256" key="2">
    <source>
        <dbReference type="ARBA" id="ARBA00022801"/>
    </source>
</evidence>
<comment type="similarity">
    <text evidence="4">Belongs to the cyclic nucleotide phosphodiesterase class-III family.</text>
</comment>
<dbReference type="PANTHER" id="PTHR42988">
    <property type="entry name" value="PHOSPHOHYDROLASE"/>
    <property type="match status" value="1"/>
</dbReference>
<reference evidence="6 7" key="1">
    <citation type="submission" date="2023-05" db="EMBL/GenBank/DDBJ databases">
        <title>Lithophilousrod everest ZFBP1038 complete genpme.</title>
        <authorList>
            <person name="Tian M."/>
        </authorList>
    </citation>
    <scope>NUCLEOTIDE SEQUENCE [LARGE SCALE GENOMIC DNA]</scope>
    <source>
        <strain evidence="6 7">ZFBP1038</strain>
    </source>
</reference>